<dbReference type="Gene3D" id="1.10.8.60">
    <property type="match status" value="2"/>
</dbReference>
<evidence type="ECO:0000313" key="6">
    <source>
        <dbReference type="EMBL" id="OGL78728.1"/>
    </source>
</evidence>
<evidence type="ECO:0000313" key="7">
    <source>
        <dbReference type="Proteomes" id="UP000176598"/>
    </source>
</evidence>
<dbReference type="Gene3D" id="3.40.50.300">
    <property type="entry name" value="P-loop containing nucleotide triphosphate hydrolases"/>
    <property type="match status" value="1"/>
</dbReference>
<dbReference type="PANTHER" id="PTHR11638">
    <property type="entry name" value="ATP-DEPENDENT CLP PROTEASE"/>
    <property type="match status" value="1"/>
</dbReference>
<dbReference type="InterPro" id="IPR003593">
    <property type="entry name" value="AAA+_ATPase"/>
</dbReference>
<keyword evidence="4" id="KW-0472">Membrane</keyword>
<feature type="domain" description="AAA+ ATPase" evidence="5">
    <location>
        <begin position="77"/>
        <end position="222"/>
    </location>
</feature>
<evidence type="ECO:0000256" key="1">
    <source>
        <dbReference type="ARBA" id="ARBA00022741"/>
    </source>
</evidence>
<dbReference type="GO" id="GO:0005524">
    <property type="term" value="F:ATP binding"/>
    <property type="evidence" value="ECO:0007669"/>
    <property type="project" value="UniProtKB-KW"/>
</dbReference>
<feature type="coiled-coil region" evidence="3">
    <location>
        <begin position="306"/>
        <end position="363"/>
    </location>
</feature>
<dbReference type="Pfam" id="PF17871">
    <property type="entry name" value="AAA_lid_9"/>
    <property type="match status" value="1"/>
</dbReference>
<dbReference type="GO" id="GO:0034605">
    <property type="term" value="P:cellular response to heat"/>
    <property type="evidence" value="ECO:0007669"/>
    <property type="project" value="TreeGrafter"/>
</dbReference>
<organism evidence="6 7">
    <name type="scientific">Candidatus Uhrbacteria bacterium RIFCSPHIGHO2_12_FULL_57_11</name>
    <dbReference type="NCBI Taxonomy" id="1802398"/>
    <lineage>
        <taxon>Bacteria</taxon>
        <taxon>Candidatus Uhriibacteriota</taxon>
    </lineage>
</organism>
<keyword evidence="4" id="KW-1133">Transmembrane helix</keyword>
<keyword evidence="1" id="KW-0547">Nucleotide-binding</keyword>
<sequence length="389" mass="43306">MPSQTVILAVILIGAGILYWYWNSKKEGGGGGATRGRSMIEAYTRDLTKDAEAKKLDPVIGREEEIERTIHILSRRSKNNPLILGEPGVGKTAIVEGIARRIAANNIPDTLKGKRVLALDLGALIGGTKYRGEFEERMKKLTTEIQSMARKIILFVDEVHMVEQAKGAEGAMNVSDIIKPQLARGDLQMIGATTWKEYEQYIKPDDALNRRLQPVIVGEPSEEATLSILRGIKDIYEKHHHVRYEDEALKAAVELSKKYIKDRFLPDKAIDLMDEAGAKVSIEATHTARHALGLIHAAGAEVANKLAELGKEESKIKEEIKHLQDLEEHLKEESEVKEVRTRMEHLLAAVSKVESELKEKTGEGPPRVTATDIREIVADWVGKPDKEII</sequence>
<dbReference type="CDD" id="cd00009">
    <property type="entry name" value="AAA"/>
    <property type="match status" value="1"/>
</dbReference>
<evidence type="ECO:0000259" key="5">
    <source>
        <dbReference type="SMART" id="SM00382"/>
    </source>
</evidence>
<dbReference type="GO" id="GO:0005737">
    <property type="term" value="C:cytoplasm"/>
    <property type="evidence" value="ECO:0007669"/>
    <property type="project" value="TreeGrafter"/>
</dbReference>
<gene>
    <name evidence="6" type="ORF">A3F28_02550</name>
</gene>
<dbReference type="SUPFAM" id="SSF52540">
    <property type="entry name" value="P-loop containing nucleoside triphosphate hydrolases"/>
    <property type="match status" value="1"/>
</dbReference>
<accession>A0A1F7ULY7</accession>
<keyword evidence="4" id="KW-0812">Transmembrane</keyword>
<dbReference type="Gene3D" id="4.10.860.10">
    <property type="entry name" value="UVR domain"/>
    <property type="match status" value="1"/>
</dbReference>
<evidence type="ECO:0000256" key="4">
    <source>
        <dbReference type="SAM" id="Phobius"/>
    </source>
</evidence>
<dbReference type="SMART" id="SM00382">
    <property type="entry name" value="AAA"/>
    <property type="match status" value="1"/>
</dbReference>
<keyword evidence="2" id="KW-0067">ATP-binding</keyword>
<evidence type="ECO:0000256" key="2">
    <source>
        <dbReference type="ARBA" id="ARBA00022840"/>
    </source>
</evidence>
<dbReference type="InterPro" id="IPR003959">
    <property type="entry name" value="ATPase_AAA_core"/>
</dbReference>
<dbReference type="AlphaFoldDB" id="A0A1F7ULY7"/>
<dbReference type="Pfam" id="PF00004">
    <property type="entry name" value="AAA"/>
    <property type="match status" value="1"/>
</dbReference>
<evidence type="ECO:0000256" key="3">
    <source>
        <dbReference type="SAM" id="Coils"/>
    </source>
</evidence>
<proteinExistence type="predicted"/>
<dbReference type="InterPro" id="IPR050130">
    <property type="entry name" value="ClpA_ClpB"/>
</dbReference>
<dbReference type="GO" id="GO:0016887">
    <property type="term" value="F:ATP hydrolysis activity"/>
    <property type="evidence" value="ECO:0007669"/>
    <property type="project" value="InterPro"/>
</dbReference>
<dbReference type="InterPro" id="IPR027417">
    <property type="entry name" value="P-loop_NTPase"/>
</dbReference>
<dbReference type="EMBL" id="MGEG01000028">
    <property type="protein sequence ID" value="OGL78728.1"/>
    <property type="molecule type" value="Genomic_DNA"/>
</dbReference>
<reference evidence="6 7" key="1">
    <citation type="journal article" date="2016" name="Nat. Commun.">
        <title>Thousands of microbial genomes shed light on interconnected biogeochemical processes in an aquifer system.</title>
        <authorList>
            <person name="Anantharaman K."/>
            <person name="Brown C.T."/>
            <person name="Hug L.A."/>
            <person name="Sharon I."/>
            <person name="Castelle C.J."/>
            <person name="Probst A.J."/>
            <person name="Thomas B.C."/>
            <person name="Singh A."/>
            <person name="Wilkins M.J."/>
            <person name="Karaoz U."/>
            <person name="Brodie E.L."/>
            <person name="Williams K.H."/>
            <person name="Hubbard S.S."/>
            <person name="Banfield J.F."/>
        </authorList>
    </citation>
    <scope>NUCLEOTIDE SEQUENCE [LARGE SCALE GENOMIC DNA]</scope>
</reference>
<feature type="transmembrane region" description="Helical" evidence="4">
    <location>
        <begin position="6"/>
        <end position="22"/>
    </location>
</feature>
<name>A0A1F7ULY7_9BACT</name>
<protein>
    <recommendedName>
        <fullName evidence="5">AAA+ ATPase domain-containing protein</fullName>
    </recommendedName>
</protein>
<dbReference type="Proteomes" id="UP000176598">
    <property type="component" value="Unassembled WGS sequence"/>
</dbReference>
<keyword evidence="3" id="KW-0175">Coiled coil</keyword>
<dbReference type="PANTHER" id="PTHR11638:SF175">
    <property type="entry name" value="ATP-DEPENDENT CLP PROTEASE, ATP-BINDING SUBUNIT CLPC"/>
    <property type="match status" value="1"/>
</dbReference>
<dbReference type="InterPro" id="IPR041546">
    <property type="entry name" value="ClpA/ClpB_AAA_lid"/>
</dbReference>
<comment type="caution">
    <text evidence="6">The sequence shown here is derived from an EMBL/GenBank/DDBJ whole genome shotgun (WGS) entry which is preliminary data.</text>
</comment>